<dbReference type="OrthoDB" id="10033309at2759"/>
<dbReference type="FunFam" id="3.30.740.10:FF:000006">
    <property type="entry name" value="Dynein light chain"/>
    <property type="match status" value="1"/>
</dbReference>
<comment type="subcellular location">
    <subcellularLocation>
        <location evidence="1">Cytoplasm</location>
        <location evidence="1">Cytoskeleton</location>
    </subcellularLocation>
</comment>
<proteinExistence type="inferred from homology"/>
<evidence type="ECO:0000313" key="3">
    <source>
        <dbReference type="Proteomes" id="UP000054324"/>
    </source>
</evidence>
<accession>A0A074ZYE5</accession>
<dbReference type="InterPro" id="IPR037177">
    <property type="entry name" value="DLC_sf"/>
</dbReference>
<dbReference type="STRING" id="6198.A0A074ZYE5"/>
<name>A0A074ZYE5_OPIVI</name>
<keyword evidence="1" id="KW-0243">Dynein</keyword>
<comment type="similarity">
    <text evidence="1">Belongs to the dynein light chain family.</text>
</comment>
<dbReference type="AlphaFoldDB" id="A0A074ZYE5"/>
<reference evidence="2 3" key="1">
    <citation type="submission" date="2013-11" db="EMBL/GenBank/DDBJ databases">
        <title>Opisthorchis viverrini - life in the bile duct.</title>
        <authorList>
            <person name="Young N.D."/>
            <person name="Nagarajan N."/>
            <person name="Lin S.J."/>
            <person name="Korhonen P.K."/>
            <person name="Jex A.R."/>
            <person name="Hall R.S."/>
            <person name="Safavi-Hemami H."/>
            <person name="Kaewkong W."/>
            <person name="Bertrand D."/>
            <person name="Gao S."/>
            <person name="Seet Q."/>
            <person name="Wongkham S."/>
            <person name="Teh B.T."/>
            <person name="Wongkham C."/>
            <person name="Intapan P.M."/>
            <person name="Maleewong W."/>
            <person name="Yang X."/>
            <person name="Hu M."/>
            <person name="Wang Z."/>
            <person name="Hofmann A."/>
            <person name="Sternberg P.W."/>
            <person name="Tan P."/>
            <person name="Wang J."/>
            <person name="Gasser R.B."/>
        </authorList>
    </citation>
    <scope>NUCLEOTIDE SEQUENCE [LARGE SCALE GENOMIC DNA]</scope>
</reference>
<keyword evidence="3" id="KW-1185">Reference proteome</keyword>
<evidence type="ECO:0000256" key="1">
    <source>
        <dbReference type="RuleBase" id="RU365010"/>
    </source>
</evidence>
<keyword evidence="1" id="KW-0963">Cytoplasm</keyword>
<organism evidence="2 3">
    <name type="scientific">Opisthorchis viverrini</name>
    <name type="common">Southeast Asian liver fluke</name>
    <dbReference type="NCBI Taxonomy" id="6198"/>
    <lineage>
        <taxon>Eukaryota</taxon>
        <taxon>Metazoa</taxon>
        <taxon>Spiralia</taxon>
        <taxon>Lophotrochozoa</taxon>
        <taxon>Platyhelminthes</taxon>
        <taxon>Trematoda</taxon>
        <taxon>Digenea</taxon>
        <taxon>Opisthorchiida</taxon>
        <taxon>Opisthorchiata</taxon>
        <taxon>Opisthorchiidae</taxon>
        <taxon>Opisthorchis</taxon>
    </lineage>
</organism>
<dbReference type="GO" id="GO:0007017">
    <property type="term" value="P:microtubule-based process"/>
    <property type="evidence" value="ECO:0007669"/>
    <property type="project" value="InterPro"/>
</dbReference>
<dbReference type="SUPFAM" id="SSF54648">
    <property type="entry name" value="DLC"/>
    <property type="match status" value="1"/>
</dbReference>
<dbReference type="InterPro" id="IPR001372">
    <property type="entry name" value="Dynein_light_chain_typ-1/2"/>
</dbReference>
<keyword evidence="1" id="KW-0505">Motor protein</keyword>
<dbReference type="PANTHER" id="PTHR11886:SF35">
    <property type="entry name" value="DYNEIN LIGHT CHAIN"/>
    <property type="match status" value="1"/>
</dbReference>
<evidence type="ECO:0000313" key="2">
    <source>
        <dbReference type="EMBL" id="KER32488.1"/>
    </source>
</evidence>
<dbReference type="EMBL" id="KL596634">
    <property type="protein sequence ID" value="KER32488.1"/>
    <property type="molecule type" value="Genomic_DNA"/>
</dbReference>
<dbReference type="GO" id="GO:0045505">
    <property type="term" value="F:dynein intermediate chain binding"/>
    <property type="evidence" value="ECO:0007669"/>
    <property type="project" value="TreeGrafter"/>
</dbReference>
<dbReference type="RefSeq" id="XP_009163837.1">
    <property type="nucleotide sequence ID" value="XM_009165573.1"/>
</dbReference>
<dbReference type="PANTHER" id="PTHR11886">
    <property type="entry name" value="DYNEIN LIGHT CHAIN"/>
    <property type="match status" value="1"/>
</dbReference>
<keyword evidence="1" id="KW-0493">Microtubule</keyword>
<sequence>MSEVKMIQSELPEAMEGSAVSYAKDAMKLRTTESEMAKHVKTKMDAAFGKHWHCVVGKNFGSYVTHDPGNYVFFYVDKMAFQISRFG</sequence>
<dbReference type="SMART" id="SM01375">
    <property type="entry name" value="Dynein_light"/>
    <property type="match status" value="1"/>
</dbReference>
<dbReference type="Proteomes" id="UP000054324">
    <property type="component" value="Unassembled WGS sequence"/>
</dbReference>
<keyword evidence="1" id="KW-0206">Cytoskeleton</keyword>
<gene>
    <name evidence="2" type="ORF">T265_01532</name>
</gene>
<protein>
    <recommendedName>
        <fullName evidence="1">Dynein light chain</fullName>
    </recommendedName>
</protein>
<dbReference type="GeneID" id="20315720"/>
<dbReference type="Pfam" id="PF01221">
    <property type="entry name" value="Dynein_light"/>
    <property type="match status" value="1"/>
</dbReference>
<dbReference type="GO" id="GO:0005868">
    <property type="term" value="C:cytoplasmic dynein complex"/>
    <property type="evidence" value="ECO:0007669"/>
    <property type="project" value="TreeGrafter"/>
</dbReference>
<dbReference type="CTD" id="20315720"/>
<dbReference type="GO" id="GO:0005874">
    <property type="term" value="C:microtubule"/>
    <property type="evidence" value="ECO:0007669"/>
    <property type="project" value="UniProtKB-KW"/>
</dbReference>
<dbReference type="KEGG" id="ovi:T265_01532"/>
<dbReference type="Gene3D" id="3.30.740.10">
    <property type="entry name" value="Protein Inhibitor Of Neuronal Nitric Oxide Synthase"/>
    <property type="match status" value="1"/>
</dbReference>